<gene>
    <name evidence="1" type="ORF">HUJ06_002292</name>
</gene>
<dbReference type="AlphaFoldDB" id="A0A822ZG05"/>
<name>A0A822ZG05_NELNU</name>
<reference evidence="1 2" key="1">
    <citation type="journal article" date="2020" name="Mol. Biol. Evol.">
        <title>Distinct Expression and Methylation Patterns for Genes with Different Fates following a Single Whole-Genome Duplication in Flowering Plants.</title>
        <authorList>
            <person name="Shi T."/>
            <person name="Rahmani R.S."/>
            <person name="Gugger P.F."/>
            <person name="Wang M."/>
            <person name="Li H."/>
            <person name="Zhang Y."/>
            <person name="Li Z."/>
            <person name="Wang Q."/>
            <person name="Van de Peer Y."/>
            <person name="Marchal K."/>
            <person name="Chen J."/>
        </authorList>
    </citation>
    <scope>NUCLEOTIDE SEQUENCE [LARGE SCALE GENOMIC DNA]</scope>
    <source>
        <tissue evidence="1">Leaf</tissue>
    </source>
</reference>
<dbReference type="Proteomes" id="UP000607653">
    <property type="component" value="Unassembled WGS sequence"/>
</dbReference>
<keyword evidence="2" id="KW-1185">Reference proteome</keyword>
<evidence type="ECO:0000313" key="2">
    <source>
        <dbReference type="Proteomes" id="UP000607653"/>
    </source>
</evidence>
<dbReference type="EMBL" id="DUZY01000006">
    <property type="protein sequence ID" value="DAD44062.1"/>
    <property type="molecule type" value="Genomic_DNA"/>
</dbReference>
<protein>
    <submittedName>
        <fullName evidence="1">Uncharacterized protein</fullName>
    </submittedName>
</protein>
<proteinExistence type="predicted"/>
<organism evidence="1 2">
    <name type="scientific">Nelumbo nucifera</name>
    <name type="common">Sacred lotus</name>
    <dbReference type="NCBI Taxonomy" id="4432"/>
    <lineage>
        <taxon>Eukaryota</taxon>
        <taxon>Viridiplantae</taxon>
        <taxon>Streptophyta</taxon>
        <taxon>Embryophyta</taxon>
        <taxon>Tracheophyta</taxon>
        <taxon>Spermatophyta</taxon>
        <taxon>Magnoliopsida</taxon>
        <taxon>Proteales</taxon>
        <taxon>Nelumbonaceae</taxon>
        <taxon>Nelumbo</taxon>
    </lineage>
</organism>
<evidence type="ECO:0000313" key="1">
    <source>
        <dbReference type="EMBL" id="DAD44062.1"/>
    </source>
</evidence>
<sequence>MDSHWTGSVWIKPSSIDTPKCNQSGRKGCMSFGLFGIYRLAWIGLQGKDGLLAETVGSKQAQFSL</sequence>
<comment type="caution">
    <text evidence="1">The sequence shown here is derived from an EMBL/GenBank/DDBJ whole genome shotgun (WGS) entry which is preliminary data.</text>
</comment>
<accession>A0A822ZG05</accession>